<evidence type="ECO:0000256" key="1">
    <source>
        <dbReference type="SAM" id="SignalP"/>
    </source>
</evidence>
<name>A0A9E7KCM9_9LILI</name>
<proteinExistence type="predicted"/>
<feature type="signal peptide" evidence="1">
    <location>
        <begin position="1"/>
        <end position="17"/>
    </location>
</feature>
<organism evidence="2 3">
    <name type="scientific">Musa troglodytarum</name>
    <name type="common">fe'i banana</name>
    <dbReference type="NCBI Taxonomy" id="320322"/>
    <lineage>
        <taxon>Eukaryota</taxon>
        <taxon>Viridiplantae</taxon>
        <taxon>Streptophyta</taxon>
        <taxon>Embryophyta</taxon>
        <taxon>Tracheophyta</taxon>
        <taxon>Spermatophyta</taxon>
        <taxon>Magnoliopsida</taxon>
        <taxon>Liliopsida</taxon>
        <taxon>Zingiberales</taxon>
        <taxon>Musaceae</taxon>
        <taxon>Musa</taxon>
    </lineage>
</organism>
<feature type="chain" id="PRO_5039293690" evidence="1">
    <location>
        <begin position="18"/>
        <end position="47"/>
    </location>
</feature>
<protein>
    <submittedName>
        <fullName evidence="2">Uncharacterized protein</fullName>
    </submittedName>
</protein>
<dbReference type="EMBL" id="CP097508">
    <property type="protein sequence ID" value="URE10985.1"/>
    <property type="molecule type" value="Genomic_DNA"/>
</dbReference>
<evidence type="ECO:0000313" key="3">
    <source>
        <dbReference type="Proteomes" id="UP001055439"/>
    </source>
</evidence>
<accession>A0A9E7KCM9</accession>
<keyword evidence="3" id="KW-1185">Reference proteome</keyword>
<dbReference type="Proteomes" id="UP001055439">
    <property type="component" value="Chromosome 6"/>
</dbReference>
<gene>
    <name evidence="2" type="ORF">MUK42_12097</name>
</gene>
<reference evidence="2" key="1">
    <citation type="submission" date="2022-05" db="EMBL/GenBank/DDBJ databases">
        <title>The Musa troglodytarum L. genome provides insights into the mechanism of non-climacteric behaviour and enrichment of carotenoids.</title>
        <authorList>
            <person name="Wang J."/>
        </authorList>
    </citation>
    <scope>NUCLEOTIDE SEQUENCE</scope>
    <source>
        <tissue evidence="2">Leaf</tissue>
    </source>
</reference>
<dbReference type="AlphaFoldDB" id="A0A9E7KCM9"/>
<evidence type="ECO:0000313" key="2">
    <source>
        <dbReference type="EMBL" id="URE10985.1"/>
    </source>
</evidence>
<sequence>MCFALWLSLFLVSGVMCSIMRPTHILYLKSLQITCFSGLACLLQPII</sequence>
<keyword evidence="1" id="KW-0732">Signal</keyword>